<keyword evidence="2" id="KW-0949">S-adenosyl-L-methionine</keyword>
<comment type="cofactor">
    <cofactor evidence="1">
        <name>[4Fe-4S] cluster</name>
        <dbReference type="ChEBI" id="CHEBI:49883"/>
    </cofactor>
</comment>
<accession>X1NI05</accession>
<dbReference type="GO" id="GO:0051536">
    <property type="term" value="F:iron-sulfur cluster binding"/>
    <property type="evidence" value="ECO:0007669"/>
    <property type="project" value="UniProtKB-KW"/>
</dbReference>
<feature type="domain" description="B12-binding" evidence="6">
    <location>
        <begin position="17"/>
        <end position="150"/>
    </location>
</feature>
<dbReference type="InterPro" id="IPR051198">
    <property type="entry name" value="BchE-like"/>
</dbReference>
<dbReference type="EMBL" id="BARV01033290">
    <property type="protein sequence ID" value="GAI43647.1"/>
    <property type="molecule type" value="Genomic_DNA"/>
</dbReference>
<dbReference type="SUPFAM" id="SSF52242">
    <property type="entry name" value="Cobalamin (vitamin B12)-binding domain"/>
    <property type="match status" value="1"/>
</dbReference>
<comment type="caution">
    <text evidence="7">The sequence shown here is derived from an EMBL/GenBank/DDBJ whole genome shotgun (WGS) entry which is preliminary data.</text>
</comment>
<organism evidence="7">
    <name type="scientific">marine sediment metagenome</name>
    <dbReference type="NCBI Taxonomy" id="412755"/>
    <lineage>
        <taxon>unclassified sequences</taxon>
        <taxon>metagenomes</taxon>
        <taxon>ecological metagenomes</taxon>
    </lineage>
</organism>
<evidence type="ECO:0000259" key="6">
    <source>
        <dbReference type="PROSITE" id="PS51332"/>
    </source>
</evidence>
<gene>
    <name evidence="7" type="ORF">S06H3_52349</name>
</gene>
<evidence type="ECO:0000256" key="1">
    <source>
        <dbReference type="ARBA" id="ARBA00001966"/>
    </source>
</evidence>
<feature type="non-terminal residue" evidence="7">
    <location>
        <position position="203"/>
    </location>
</feature>
<evidence type="ECO:0000256" key="5">
    <source>
        <dbReference type="ARBA" id="ARBA00023014"/>
    </source>
</evidence>
<sequence length="203" mass="22778">MKVLLINPPRENEIIGNNPTIIEEERGFNPPLGLLYIASCLEKHSFYDVKVIDSQVEQLSYSELKAAVAAYNPDIVGLTAMTMTLIDVYKTVDLVKEADSSTRVVLGGPHVNLFPEETMANPKVDYLVLGEGEYTFKKLLDAIDGFERLSQISGVVFRNEKKIFLTDTPPYIEDLNVIPFPARHLVPYQKYSSLLAERDPVTT</sequence>
<dbReference type="InterPro" id="IPR006158">
    <property type="entry name" value="Cobalamin-bd"/>
</dbReference>
<keyword evidence="5" id="KW-0411">Iron-sulfur</keyword>
<dbReference type="InterPro" id="IPR036724">
    <property type="entry name" value="Cobalamin-bd_sf"/>
</dbReference>
<keyword evidence="3" id="KW-0479">Metal-binding</keyword>
<evidence type="ECO:0000256" key="2">
    <source>
        <dbReference type="ARBA" id="ARBA00022691"/>
    </source>
</evidence>
<reference evidence="7" key="1">
    <citation type="journal article" date="2014" name="Front. Microbiol.">
        <title>High frequency of phylogenetically diverse reductive dehalogenase-homologous genes in deep subseafloor sedimentary metagenomes.</title>
        <authorList>
            <person name="Kawai M."/>
            <person name="Futagami T."/>
            <person name="Toyoda A."/>
            <person name="Takaki Y."/>
            <person name="Nishi S."/>
            <person name="Hori S."/>
            <person name="Arai W."/>
            <person name="Tsubouchi T."/>
            <person name="Morono Y."/>
            <person name="Uchiyama I."/>
            <person name="Ito T."/>
            <person name="Fujiyama A."/>
            <person name="Inagaki F."/>
            <person name="Takami H."/>
        </authorList>
    </citation>
    <scope>NUCLEOTIDE SEQUENCE</scope>
    <source>
        <strain evidence="7">Expedition CK06-06</strain>
    </source>
</reference>
<dbReference type="GO" id="GO:0031419">
    <property type="term" value="F:cobalamin binding"/>
    <property type="evidence" value="ECO:0007669"/>
    <property type="project" value="InterPro"/>
</dbReference>
<proteinExistence type="predicted"/>
<dbReference type="CDD" id="cd02068">
    <property type="entry name" value="radical_SAM_B12_BD"/>
    <property type="match status" value="1"/>
</dbReference>
<dbReference type="PROSITE" id="PS51332">
    <property type="entry name" value="B12_BINDING"/>
    <property type="match status" value="1"/>
</dbReference>
<dbReference type="Pfam" id="PF02310">
    <property type="entry name" value="B12-binding"/>
    <property type="match status" value="1"/>
</dbReference>
<dbReference type="PANTHER" id="PTHR43409">
    <property type="entry name" value="ANAEROBIC MAGNESIUM-PROTOPORPHYRIN IX MONOMETHYL ESTER CYCLASE-RELATED"/>
    <property type="match status" value="1"/>
</dbReference>
<dbReference type="AlphaFoldDB" id="X1NI05"/>
<dbReference type="GO" id="GO:0046872">
    <property type="term" value="F:metal ion binding"/>
    <property type="evidence" value="ECO:0007669"/>
    <property type="project" value="UniProtKB-KW"/>
</dbReference>
<dbReference type="Gene3D" id="3.40.50.280">
    <property type="entry name" value="Cobalamin-binding domain"/>
    <property type="match status" value="1"/>
</dbReference>
<evidence type="ECO:0000313" key="7">
    <source>
        <dbReference type="EMBL" id="GAI43647.1"/>
    </source>
</evidence>
<evidence type="ECO:0000256" key="3">
    <source>
        <dbReference type="ARBA" id="ARBA00022723"/>
    </source>
</evidence>
<keyword evidence="4" id="KW-0408">Iron</keyword>
<name>X1NI05_9ZZZZ</name>
<evidence type="ECO:0000256" key="4">
    <source>
        <dbReference type="ARBA" id="ARBA00023004"/>
    </source>
</evidence>
<dbReference type="PANTHER" id="PTHR43409:SF7">
    <property type="entry name" value="BLL1977 PROTEIN"/>
    <property type="match status" value="1"/>
</dbReference>
<protein>
    <recommendedName>
        <fullName evidence="6">B12-binding domain-containing protein</fullName>
    </recommendedName>
</protein>